<feature type="compositionally biased region" description="Basic and acidic residues" evidence="1">
    <location>
        <begin position="485"/>
        <end position="537"/>
    </location>
</feature>
<reference evidence="2 3" key="1">
    <citation type="journal article" date="2021" name="Elife">
        <title>Chloroplast acquisition without the gene transfer in kleptoplastic sea slugs, Plakobranchus ocellatus.</title>
        <authorList>
            <person name="Maeda T."/>
            <person name="Takahashi S."/>
            <person name="Yoshida T."/>
            <person name="Shimamura S."/>
            <person name="Takaki Y."/>
            <person name="Nagai Y."/>
            <person name="Toyoda A."/>
            <person name="Suzuki Y."/>
            <person name="Arimoto A."/>
            <person name="Ishii H."/>
            <person name="Satoh N."/>
            <person name="Nishiyama T."/>
            <person name="Hasebe M."/>
            <person name="Maruyama T."/>
            <person name="Minagawa J."/>
            <person name="Obokata J."/>
            <person name="Shigenobu S."/>
        </authorList>
    </citation>
    <scope>NUCLEOTIDE SEQUENCE [LARGE SCALE GENOMIC DNA]</scope>
</reference>
<feature type="compositionally biased region" description="Low complexity" evidence="1">
    <location>
        <begin position="125"/>
        <end position="148"/>
    </location>
</feature>
<dbReference type="Proteomes" id="UP000735302">
    <property type="component" value="Unassembled WGS sequence"/>
</dbReference>
<accession>A0AAV3YXT6</accession>
<feature type="region of interest" description="Disordered" evidence="1">
    <location>
        <begin position="414"/>
        <end position="546"/>
    </location>
</feature>
<feature type="compositionally biased region" description="Low complexity" evidence="1">
    <location>
        <begin position="235"/>
        <end position="246"/>
    </location>
</feature>
<name>A0AAV3YXT6_9GAST</name>
<gene>
    <name evidence="2" type="ORF">PoB_001368100</name>
</gene>
<proteinExistence type="predicted"/>
<dbReference type="EMBL" id="BLXT01001660">
    <property type="protein sequence ID" value="GFN87175.1"/>
    <property type="molecule type" value="Genomic_DNA"/>
</dbReference>
<dbReference type="GO" id="GO:0007229">
    <property type="term" value="P:integrin-mediated signaling pathway"/>
    <property type="evidence" value="ECO:0007669"/>
    <property type="project" value="InterPro"/>
</dbReference>
<dbReference type="AlphaFoldDB" id="A0AAV3YXT6"/>
<dbReference type="GO" id="GO:0072659">
    <property type="term" value="P:protein localization to plasma membrane"/>
    <property type="evidence" value="ECO:0007669"/>
    <property type="project" value="TreeGrafter"/>
</dbReference>
<comment type="caution">
    <text evidence="2">The sequence shown here is derived from an EMBL/GenBank/DDBJ whole genome shotgun (WGS) entry which is preliminary data.</text>
</comment>
<feature type="compositionally biased region" description="Basic and acidic residues" evidence="1">
    <location>
        <begin position="356"/>
        <end position="365"/>
    </location>
</feature>
<feature type="region of interest" description="Disordered" evidence="1">
    <location>
        <begin position="647"/>
        <end position="669"/>
    </location>
</feature>
<protein>
    <submittedName>
        <fullName evidence="2">Fyn-binding protein</fullName>
    </submittedName>
</protein>
<dbReference type="GO" id="GO:0005886">
    <property type="term" value="C:plasma membrane"/>
    <property type="evidence" value="ECO:0007669"/>
    <property type="project" value="InterPro"/>
</dbReference>
<keyword evidence="3" id="KW-1185">Reference proteome</keyword>
<dbReference type="Gene3D" id="2.30.30.40">
    <property type="entry name" value="SH3 Domains"/>
    <property type="match status" value="1"/>
</dbReference>
<organism evidence="2 3">
    <name type="scientific">Plakobranchus ocellatus</name>
    <dbReference type="NCBI Taxonomy" id="259542"/>
    <lineage>
        <taxon>Eukaryota</taxon>
        <taxon>Metazoa</taxon>
        <taxon>Spiralia</taxon>
        <taxon>Lophotrochozoa</taxon>
        <taxon>Mollusca</taxon>
        <taxon>Gastropoda</taxon>
        <taxon>Heterobranchia</taxon>
        <taxon>Euthyneura</taxon>
        <taxon>Panpulmonata</taxon>
        <taxon>Sacoglossa</taxon>
        <taxon>Placobranchoidea</taxon>
        <taxon>Plakobranchidae</taxon>
        <taxon>Plakobranchus</taxon>
    </lineage>
</organism>
<feature type="compositionally biased region" description="Polar residues" evidence="1">
    <location>
        <begin position="165"/>
        <end position="214"/>
    </location>
</feature>
<dbReference type="GO" id="GO:0050852">
    <property type="term" value="P:T cell receptor signaling pathway"/>
    <property type="evidence" value="ECO:0007669"/>
    <property type="project" value="TreeGrafter"/>
</dbReference>
<feature type="compositionally biased region" description="Basic and acidic residues" evidence="1">
    <location>
        <begin position="414"/>
        <end position="425"/>
    </location>
</feature>
<feature type="compositionally biased region" description="Basic and acidic residues" evidence="1">
    <location>
        <begin position="331"/>
        <end position="345"/>
    </location>
</feature>
<evidence type="ECO:0000313" key="2">
    <source>
        <dbReference type="EMBL" id="GFN87175.1"/>
    </source>
</evidence>
<feature type="region of interest" description="Disordered" evidence="1">
    <location>
        <begin position="16"/>
        <end position="365"/>
    </location>
</feature>
<feature type="compositionally biased region" description="Acidic residues" evidence="1">
    <location>
        <begin position="434"/>
        <end position="444"/>
    </location>
</feature>
<feature type="compositionally biased region" description="Acidic residues" evidence="1">
    <location>
        <begin position="657"/>
        <end position="669"/>
    </location>
</feature>
<evidence type="ECO:0000256" key="1">
    <source>
        <dbReference type="SAM" id="MobiDB-lite"/>
    </source>
</evidence>
<feature type="compositionally biased region" description="Acidic residues" evidence="1">
    <location>
        <begin position="471"/>
        <end position="484"/>
    </location>
</feature>
<dbReference type="InterPro" id="IPR043443">
    <property type="entry name" value="FYB1/2-like"/>
</dbReference>
<feature type="compositionally biased region" description="Low complexity" evidence="1">
    <location>
        <begin position="89"/>
        <end position="99"/>
    </location>
</feature>
<evidence type="ECO:0000313" key="3">
    <source>
        <dbReference type="Proteomes" id="UP000735302"/>
    </source>
</evidence>
<dbReference type="PANTHER" id="PTHR16830:SF12">
    <property type="entry name" value="PDZ DOMAIN-CONTAINING PROTEIN"/>
    <property type="match status" value="1"/>
</dbReference>
<feature type="compositionally biased region" description="Polar residues" evidence="1">
    <location>
        <begin position="279"/>
        <end position="292"/>
    </location>
</feature>
<feature type="compositionally biased region" description="Low complexity" evidence="1">
    <location>
        <begin position="253"/>
        <end position="262"/>
    </location>
</feature>
<dbReference type="PANTHER" id="PTHR16830">
    <property type="entry name" value="SH2 CONTAINING ADAPTOR PRAM-1 RELATED"/>
    <property type="match status" value="1"/>
</dbReference>
<sequence>MAVSGVKARLMLFEASENSNTAVDQKDVVSPSKPEPPVLQRFRQNSLQAQDSKDGEDGRPPVLQKPGKVMLNLKQNGGPAVASKTALESATGSSNSGVTSVGGTGKLNIASKFQQGAAPPPLKPVVPLKKPNTLPLNSETSNKSSSTEADMPRPKVALKPPAKTRTPTSPPNVNNEQKSISSPNSSAVNKPASITSPKSASFLTNGGPVNSFSESGPIKLPSLEGRPVLKKTESFKSSTSSTSSSTNPFKVASSSFASSDTSGPNDFRSQLKKTRPSLGDTSQAVAHNNQDNEPGCKSPADCTKDLSPTKSPETDALKRPSTSETTCAESIVERPSDNKRFKKVDLTNLPPVSSEAPEKPSVPDRGVDLTQICRQHAKMLLNINEEEATQAVDDEAEEDNVYDDGSSTVVVRRLPERPPANRESNRVSIIPEMSAEEEGFDAVYDDGQTPVSPEEDLVYDDAASRSQPSDIIEEEESIYEEESDVLEKLESEEDKKKRLKEEAEAKKREEKRRKEEEKKQREEEKKQRKEKQKEQERKKRFNLTGEEKAVGEGTIKEDAKGRHLLTVKKGQIVTIVRLDNNPVNKWLAKTDTDMGYVDSNNIEIDPDIIRQIKEAIEQQDMTAMFAGTVSSNSKPGDVQEDEIYDDVAAESQPQKEPEEDFEEIYEFVQ</sequence>